<protein>
    <submittedName>
        <fullName evidence="2">Glutaredoxin-like protein NrdH</fullName>
    </submittedName>
</protein>
<dbReference type="InterPro" id="IPR036249">
    <property type="entry name" value="Thioredoxin-like_sf"/>
</dbReference>
<dbReference type="EMBL" id="FNEV01000010">
    <property type="protein sequence ID" value="SDJ68185.1"/>
    <property type="molecule type" value="Genomic_DNA"/>
</dbReference>
<feature type="domain" description="Glutaredoxin" evidence="1">
    <location>
        <begin position="6"/>
        <end position="63"/>
    </location>
</feature>
<name>A0A1G8VS08_9BACI</name>
<reference evidence="3" key="1">
    <citation type="submission" date="2016-10" db="EMBL/GenBank/DDBJ databases">
        <authorList>
            <person name="Varghese N."/>
            <person name="Submissions S."/>
        </authorList>
    </citation>
    <scope>NUCLEOTIDE SEQUENCE [LARGE SCALE GENOMIC DNA]</scope>
    <source>
        <strain evidence="3">DSM 4771</strain>
    </source>
</reference>
<dbReference type="Proteomes" id="UP000199225">
    <property type="component" value="Unassembled WGS sequence"/>
</dbReference>
<dbReference type="InterPro" id="IPR002109">
    <property type="entry name" value="Glutaredoxin"/>
</dbReference>
<organism evidence="2 3">
    <name type="scientific">Salimicrobium halophilum</name>
    <dbReference type="NCBI Taxonomy" id="86666"/>
    <lineage>
        <taxon>Bacteria</taxon>
        <taxon>Bacillati</taxon>
        <taxon>Bacillota</taxon>
        <taxon>Bacilli</taxon>
        <taxon>Bacillales</taxon>
        <taxon>Bacillaceae</taxon>
        <taxon>Salimicrobium</taxon>
    </lineage>
</organism>
<dbReference type="STRING" id="86666.SAMN04490247_2827"/>
<dbReference type="PROSITE" id="PS51354">
    <property type="entry name" value="GLUTAREDOXIN_2"/>
    <property type="match status" value="1"/>
</dbReference>
<accession>A0A1G8VS08</accession>
<keyword evidence="3" id="KW-1185">Reference proteome</keyword>
<dbReference type="Pfam" id="PF00462">
    <property type="entry name" value="Glutaredoxin"/>
    <property type="match status" value="1"/>
</dbReference>
<dbReference type="CDD" id="cd02976">
    <property type="entry name" value="NrdH"/>
    <property type="match status" value="1"/>
</dbReference>
<dbReference type="RefSeq" id="WP_093194504.1">
    <property type="nucleotide sequence ID" value="NZ_FNEV01000010.1"/>
</dbReference>
<evidence type="ECO:0000313" key="3">
    <source>
        <dbReference type="Proteomes" id="UP000199225"/>
    </source>
</evidence>
<evidence type="ECO:0000259" key="1">
    <source>
        <dbReference type="Pfam" id="PF00462"/>
    </source>
</evidence>
<gene>
    <name evidence="2" type="ORF">SAMN04490247_2827</name>
</gene>
<evidence type="ECO:0000313" key="2">
    <source>
        <dbReference type="EMBL" id="SDJ68185.1"/>
    </source>
</evidence>
<dbReference type="Gene3D" id="3.40.30.10">
    <property type="entry name" value="Glutaredoxin"/>
    <property type="match status" value="1"/>
</dbReference>
<sequence length="78" mass="8807">MSGKRVVLYTSEPCAQCDKVRELLDSWGVTYEEKTVTGNLENLRTMQQEGVYGTPVTFVEGEKVLGVQRDRLKKKLAV</sequence>
<proteinExistence type="predicted"/>
<dbReference type="SUPFAM" id="SSF52833">
    <property type="entry name" value="Thioredoxin-like"/>
    <property type="match status" value="1"/>
</dbReference>
<dbReference type="OrthoDB" id="9795531at2"/>
<dbReference type="AlphaFoldDB" id="A0A1G8VS08"/>